<dbReference type="SUPFAM" id="SSF49764">
    <property type="entry name" value="HSP20-like chaperones"/>
    <property type="match status" value="1"/>
</dbReference>
<organism evidence="4 5">
    <name type="scientific">candidate division CPR3 bacterium 4484_211</name>
    <dbReference type="NCBI Taxonomy" id="1968527"/>
    <lineage>
        <taxon>Bacteria</taxon>
        <taxon>Bacteria division CPR3</taxon>
    </lineage>
</organism>
<dbReference type="EMBL" id="MZGJ01000006">
    <property type="protein sequence ID" value="OQX51210.1"/>
    <property type="molecule type" value="Genomic_DNA"/>
</dbReference>
<evidence type="ECO:0000256" key="1">
    <source>
        <dbReference type="PROSITE-ProRule" id="PRU00285"/>
    </source>
</evidence>
<protein>
    <recommendedName>
        <fullName evidence="3">SHSP domain-containing protein</fullName>
    </recommendedName>
</protein>
<proteinExistence type="inferred from homology"/>
<feature type="domain" description="SHSP" evidence="3">
    <location>
        <begin position="27"/>
        <end position="140"/>
    </location>
</feature>
<comment type="caution">
    <text evidence="4">The sequence shown here is derived from an EMBL/GenBank/DDBJ whole genome shotgun (WGS) entry which is preliminary data.</text>
</comment>
<dbReference type="AlphaFoldDB" id="A0A1W9NYW5"/>
<evidence type="ECO:0000313" key="4">
    <source>
        <dbReference type="EMBL" id="OQX51210.1"/>
    </source>
</evidence>
<accession>A0A1W9NYW5</accession>
<dbReference type="Gene3D" id="2.60.40.790">
    <property type="match status" value="1"/>
</dbReference>
<comment type="similarity">
    <text evidence="1 2">Belongs to the small heat shock protein (HSP20) family.</text>
</comment>
<gene>
    <name evidence="4" type="ORF">B5M47_01485</name>
</gene>
<dbReference type="PROSITE" id="PS01031">
    <property type="entry name" value="SHSP"/>
    <property type="match status" value="1"/>
</dbReference>
<dbReference type="InterPro" id="IPR031107">
    <property type="entry name" value="Small_HSP"/>
</dbReference>
<dbReference type="CDD" id="cd06464">
    <property type="entry name" value="ACD_sHsps-like"/>
    <property type="match status" value="1"/>
</dbReference>
<evidence type="ECO:0000259" key="3">
    <source>
        <dbReference type="PROSITE" id="PS01031"/>
    </source>
</evidence>
<dbReference type="InterPro" id="IPR008978">
    <property type="entry name" value="HSP20-like_chaperone"/>
</dbReference>
<dbReference type="Proteomes" id="UP000192520">
    <property type="component" value="Unassembled WGS sequence"/>
</dbReference>
<dbReference type="Pfam" id="PF00011">
    <property type="entry name" value="HSP20"/>
    <property type="match status" value="1"/>
</dbReference>
<name>A0A1W9NYW5_UNCC3</name>
<evidence type="ECO:0000313" key="5">
    <source>
        <dbReference type="Proteomes" id="UP000192520"/>
    </source>
</evidence>
<evidence type="ECO:0000256" key="2">
    <source>
        <dbReference type="RuleBase" id="RU003616"/>
    </source>
</evidence>
<sequence>MALIKWDPFREFRPLVRWSSFPFDWLEEDWSSSMAMDVYEEGNNVVVKADLPGFKPEEVDISVTEDSVTIQAERKEEKEEKKKKNYLRQERFYTRCARTVSLPVPVKAEDADAEFTNGTLTLTLPKAKIEKPKKVKVRVGGKK</sequence>
<dbReference type="STRING" id="1968527.B5M47_01485"/>
<dbReference type="InterPro" id="IPR002068">
    <property type="entry name" value="A-crystallin/Hsp20_dom"/>
</dbReference>
<dbReference type="PANTHER" id="PTHR11527">
    <property type="entry name" value="HEAT-SHOCK PROTEIN 20 FAMILY MEMBER"/>
    <property type="match status" value="1"/>
</dbReference>
<reference evidence="5" key="1">
    <citation type="submission" date="2017-03" db="EMBL/GenBank/DDBJ databases">
        <title>Novel pathways for hydrocarbon cycling and metabolic interdependencies in hydrothermal sediment communities.</title>
        <authorList>
            <person name="Dombrowski N."/>
            <person name="Seitz K."/>
            <person name="Teske A."/>
            <person name="Baker B."/>
        </authorList>
    </citation>
    <scope>NUCLEOTIDE SEQUENCE [LARGE SCALE GENOMIC DNA]</scope>
</reference>